<dbReference type="InterPro" id="IPR001841">
    <property type="entry name" value="Znf_RING"/>
</dbReference>
<proteinExistence type="predicted"/>
<dbReference type="AlphaFoldDB" id="A0AAJ0AN45"/>
<dbReference type="GO" id="GO:0061630">
    <property type="term" value="F:ubiquitin protein ligase activity"/>
    <property type="evidence" value="ECO:0007669"/>
    <property type="project" value="UniProtKB-EC"/>
</dbReference>
<evidence type="ECO:0000256" key="7">
    <source>
        <dbReference type="ARBA" id="ARBA00022786"/>
    </source>
</evidence>
<evidence type="ECO:0000313" key="13">
    <source>
        <dbReference type="Proteomes" id="UP001224890"/>
    </source>
</evidence>
<keyword evidence="13" id="KW-1185">Reference proteome</keyword>
<evidence type="ECO:0000256" key="8">
    <source>
        <dbReference type="ARBA" id="ARBA00022833"/>
    </source>
</evidence>
<dbReference type="EMBL" id="JAHMHR010000018">
    <property type="protein sequence ID" value="KAK1676310.1"/>
    <property type="molecule type" value="Genomic_DNA"/>
</dbReference>
<sequence>MSTSIQSATNTTMAAQQIVKKMSGVDVTFGPGLEINSVVIPPTKLADWNAYLEKSYNESQYVSFTSANMVKLFWYTATSSASLSFRDATKCQEIVRYFNDGKAEACGKYVTAQVLPGQRGPYVQLSMLPLKVTKLDITRGLPALLHPSHISITPNAKLEPASQLQAINNLVSSYGPIAWNGEIRDNEALNEVHFQFLNESDARRAVEKLNNTIQRAAGIKQLYAIVILSLDYVIPAQWAKALEDGEILPRGQAIYTANKEKACLRFESVDKNSILSNRKDMDEILGHFMEPYGDNSKSLDFADPWRKDCSDQECAICFCPPEHPIQTSCGHVYCTTCYEHTNGIKCFGNNGQCGKPLTIRELVSNLGTLGVDQLIDNTLSSYLQANSATYHCCPTPHCERIYEVTPAAADNKGTIQRCMGCFEILCTSCHVQHNHKVTCDKAEDHANGEVLKSLGIKPCPRCKIPIDRYIGCNHVACTCGAHVCWYCMEVFDNDADCYAHMAAAHRNYYAGQPQYADLDGLVDEH</sequence>
<evidence type="ECO:0000259" key="10">
    <source>
        <dbReference type="PROSITE" id="PS50089"/>
    </source>
</evidence>
<dbReference type="GO" id="GO:0008270">
    <property type="term" value="F:zinc ion binding"/>
    <property type="evidence" value="ECO:0007669"/>
    <property type="project" value="UniProtKB-KW"/>
</dbReference>
<comment type="catalytic activity">
    <reaction evidence="1">
        <text>[E2 ubiquitin-conjugating enzyme]-S-ubiquitinyl-L-cysteine + [acceptor protein]-L-lysine = [E2 ubiquitin-conjugating enzyme]-L-cysteine + [acceptor protein]-N(6)-ubiquitinyl-L-lysine.</text>
        <dbReference type="EC" id="2.3.2.31"/>
    </reaction>
</comment>
<dbReference type="Pfam" id="PF01485">
    <property type="entry name" value="IBR"/>
    <property type="match status" value="1"/>
</dbReference>
<evidence type="ECO:0000313" key="12">
    <source>
        <dbReference type="EMBL" id="KAK1676310.1"/>
    </source>
</evidence>
<evidence type="ECO:0000256" key="9">
    <source>
        <dbReference type="PROSITE-ProRule" id="PRU00175"/>
    </source>
</evidence>
<name>A0AAJ0AN45_9PEZI</name>
<evidence type="ECO:0000256" key="2">
    <source>
        <dbReference type="ARBA" id="ARBA00012251"/>
    </source>
</evidence>
<evidence type="ECO:0000256" key="3">
    <source>
        <dbReference type="ARBA" id="ARBA00022679"/>
    </source>
</evidence>
<keyword evidence="7" id="KW-0833">Ubl conjugation pathway</keyword>
<dbReference type="GO" id="GO:0016567">
    <property type="term" value="P:protein ubiquitination"/>
    <property type="evidence" value="ECO:0007669"/>
    <property type="project" value="InterPro"/>
</dbReference>
<dbReference type="EC" id="2.3.2.31" evidence="2"/>
<protein>
    <recommendedName>
        <fullName evidence="2">RBR-type E3 ubiquitin transferase</fullName>
        <ecNumber evidence="2">2.3.2.31</ecNumber>
    </recommendedName>
</protein>
<dbReference type="RefSeq" id="XP_060430313.1">
    <property type="nucleotide sequence ID" value="XM_060580461.1"/>
</dbReference>
<keyword evidence="4" id="KW-0479">Metal-binding</keyword>
<dbReference type="PANTHER" id="PTHR11685">
    <property type="entry name" value="RBR FAMILY RING FINGER AND IBR DOMAIN-CONTAINING"/>
    <property type="match status" value="1"/>
</dbReference>
<evidence type="ECO:0000256" key="1">
    <source>
        <dbReference type="ARBA" id="ARBA00001798"/>
    </source>
</evidence>
<dbReference type="Gene3D" id="1.20.120.1750">
    <property type="match status" value="1"/>
</dbReference>
<dbReference type="CDD" id="cd20335">
    <property type="entry name" value="BRcat_RBR"/>
    <property type="match status" value="1"/>
</dbReference>
<evidence type="ECO:0000259" key="11">
    <source>
        <dbReference type="PROSITE" id="PS51873"/>
    </source>
</evidence>
<dbReference type="Gene3D" id="3.30.40.10">
    <property type="entry name" value="Zinc/RING finger domain, C3HC4 (zinc finger)"/>
    <property type="match status" value="1"/>
</dbReference>
<feature type="domain" description="RING-type" evidence="11">
    <location>
        <begin position="310"/>
        <end position="509"/>
    </location>
</feature>
<dbReference type="InterPro" id="IPR044066">
    <property type="entry name" value="TRIAD_supradom"/>
</dbReference>
<dbReference type="PROSITE" id="PS00518">
    <property type="entry name" value="ZF_RING_1"/>
    <property type="match status" value="1"/>
</dbReference>
<evidence type="ECO:0000256" key="6">
    <source>
        <dbReference type="ARBA" id="ARBA00022771"/>
    </source>
</evidence>
<dbReference type="GeneID" id="85464987"/>
<feature type="domain" description="RING-type" evidence="10">
    <location>
        <begin position="314"/>
        <end position="346"/>
    </location>
</feature>
<keyword evidence="6 9" id="KW-0863">Zinc-finger</keyword>
<dbReference type="Proteomes" id="UP001224890">
    <property type="component" value="Unassembled WGS sequence"/>
</dbReference>
<evidence type="ECO:0000256" key="5">
    <source>
        <dbReference type="ARBA" id="ARBA00022737"/>
    </source>
</evidence>
<dbReference type="Pfam" id="PF26200">
    <property type="entry name" value="Rcat_RNF216"/>
    <property type="match status" value="1"/>
</dbReference>
<dbReference type="PROSITE" id="PS50089">
    <property type="entry name" value="ZF_RING_2"/>
    <property type="match status" value="1"/>
</dbReference>
<reference evidence="12" key="1">
    <citation type="submission" date="2021-06" db="EMBL/GenBank/DDBJ databases">
        <title>Comparative genomics, transcriptomics and evolutionary studies reveal genomic signatures of adaptation to plant cell wall in hemibiotrophic fungi.</title>
        <authorList>
            <consortium name="DOE Joint Genome Institute"/>
            <person name="Baroncelli R."/>
            <person name="Diaz J.F."/>
            <person name="Benocci T."/>
            <person name="Peng M."/>
            <person name="Battaglia E."/>
            <person name="Haridas S."/>
            <person name="Andreopoulos W."/>
            <person name="Labutti K."/>
            <person name="Pangilinan J."/>
            <person name="Floch G.L."/>
            <person name="Makela M.R."/>
            <person name="Henrissat B."/>
            <person name="Grigoriev I.V."/>
            <person name="Crouch J.A."/>
            <person name="De Vries R.P."/>
            <person name="Sukno S.A."/>
            <person name="Thon M.R."/>
        </authorList>
    </citation>
    <scope>NUCLEOTIDE SEQUENCE</scope>
    <source>
        <strain evidence="12">CBS 193.32</strain>
    </source>
</reference>
<keyword evidence="8" id="KW-0862">Zinc</keyword>
<keyword evidence="5" id="KW-0677">Repeat</keyword>
<dbReference type="InterPro" id="IPR017907">
    <property type="entry name" value="Znf_RING_CS"/>
</dbReference>
<dbReference type="PROSITE" id="PS51873">
    <property type="entry name" value="TRIAD"/>
    <property type="match status" value="1"/>
</dbReference>
<comment type="caution">
    <text evidence="12">The sequence shown here is derived from an EMBL/GenBank/DDBJ whole genome shotgun (WGS) entry which is preliminary data.</text>
</comment>
<gene>
    <name evidence="12" type="ORF">BDP55DRAFT_742356</name>
</gene>
<dbReference type="InterPro" id="IPR031127">
    <property type="entry name" value="E3_UB_ligase_RBR"/>
</dbReference>
<organism evidence="12 13">
    <name type="scientific">Colletotrichum godetiae</name>
    <dbReference type="NCBI Taxonomy" id="1209918"/>
    <lineage>
        <taxon>Eukaryota</taxon>
        <taxon>Fungi</taxon>
        <taxon>Dikarya</taxon>
        <taxon>Ascomycota</taxon>
        <taxon>Pezizomycotina</taxon>
        <taxon>Sordariomycetes</taxon>
        <taxon>Hypocreomycetidae</taxon>
        <taxon>Glomerellales</taxon>
        <taxon>Glomerellaceae</taxon>
        <taxon>Colletotrichum</taxon>
        <taxon>Colletotrichum acutatum species complex</taxon>
    </lineage>
</organism>
<keyword evidence="3" id="KW-0808">Transferase</keyword>
<dbReference type="InterPro" id="IPR013083">
    <property type="entry name" value="Znf_RING/FYVE/PHD"/>
</dbReference>
<accession>A0AAJ0AN45</accession>
<dbReference type="SUPFAM" id="SSF57850">
    <property type="entry name" value="RING/U-box"/>
    <property type="match status" value="2"/>
</dbReference>
<dbReference type="InterPro" id="IPR002867">
    <property type="entry name" value="IBR_dom"/>
</dbReference>
<evidence type="ECO:0000256" key="4">
    <source>
        <dbReference type="ARBA" id="ARBA00022723"/>
    </source>
</evidence>